<feature type="region of interest" description="Disordered" evidence="1">
    <location>
        <begin position="1"/>
        <end position="26"/>
    </location>
</feature>
<name>A0AAF0E6U7_9BASI</name>
<feature type="compositionally biased region" description="Polar residues" evidence="1">
    <location>
        <begin position="16"/>
        <end position="26"/>
    </location>
</feature>
<proteinExistence type="predicted"/>
<accession>A0AAF0E6U7</accession>
<dbReference type="AlphaFoldDB" id="A0AAF0E6U7"/>
<feature type="compositionally biased region" description="Polar residues" evidence="1">
    <location>
        <begin position="67"/>
        <end position="77"/>
    </location>
</feature>
<reference evidence="2" key="1">
    <citation type="submission" date="2023-03" db="EMBL/GenBank/DDBJ databases">
        <title>Mating type loci evolution in Malassezia.</title>
        <authorList>
            <person name="Coelho M.A."/>
        </authorList>
    </citation>
    <scope>NUCLEOTIDE SEQUENCE</scope>
    <source>
        <strain evidence="2">CBS 10434</strain>
    </source>
</reference>
<evidence type="ECO:0000256" key="1">
    <source>
        <dbReference type="SAM" id="MobiDB-lite"/>
    </source>
</evidence>
<sequence length="151" mass="16909">MSQVAGDASAREKQATEGSSSYSINFSDLPFDATIKYLAQHQIEPQYPPRTMLQDPRIDAPPEAPSQEETSGETQEPMNDDQGVASRTRSSTTQSDRARDGDVHYFDRDDEHEHLAALANEHFHSVPMPKETDIIVGFLHRCRRADAVLKI</sequence>
<evidence type="ECO:0000313" key="3">
    <source>
        <dbReference type="Proteomes" id="UP001220961"/>
    </source>
</evidence>
<protein>
    <recommendedName>
        <fullName evidence="4">Histone deacetylase complex subunit SAP30 Sin3 binding domain-containing protein</fullName>
    </recommendedName>
</protein>
<feature type="region of interest" description="Disordered" evidence="1">
    <location>
        <begin position="40"/>
        <end position="106"/>
    </location>
</feature>
<dbReference type="EMBL" id="CP119910">
    <property type="protein sequence ID" value="WFD19220.1"/>
    <property type="molecule type" value="Genomic_DNA"/>
</dbReference>
<evidence type="ECO:0000313" key="2">
    <source>
        <dbReference type="EMBL" id="WFD19220.1"/>
    </source>
</evidence>
<feature type="compositionally biased region" description="Low complexity" evidence="1">
    <location>
        <begin position="85"/>
        <end position="95"/>
    </location>
</feature>
<gene>
    <name evidence="2" type="ORF">MCAP1_001443</name>
</gene>
<dbReference type="Proteomes" id="UP001220961">
    <property type="component" value="Chromosome 3"/>
</dbReference>
<keyword evidence="3" id="KW-1185">Reference proteome</keyword>
<organism evidence="2 3">
    <name type="scientific">Malassezia caprae</name>
    <dbReference type="NCBI Taxonomy" id="1381934"/>
    <lineage>
        <taxon>Eukaryota</taxon>
        <taxon>Fungi</taxon>
        <taxon>Dikarya</taxon>
        <taxon>Basidiomycota</taxon>
        <taxon>Ustilaginomycotina</taxon>
        <taxon>Malasseziomycetes</taxon>
        <taxon>Malasseziales</taxon>
        <taxon>Malasseziaceae</taxon>
        <taxon>Malassezia</taxon>
    </lineage>
</organism>
<feature type="compositionally biased region" description="Basic and acidic residues" evidence="1">
    <location>
        <begin position="96"/>
        <end position="106"/>
    </location>
</feature>
<evidence type="ECO:0008006" key="4">
    <source>
        <dbReference type="Google" id="ProtNLM"/>
    </source>
</evidence>